<evidence type="ECO:0000313" key="2">
    <source>
        <dbReference type="EMBL" id="KAJ7622069.1"/>
    </source>
</evidence>
<dbReference type="InterPro" id="IPR027417">
    <property type="entry name" value="P-loop_NTPase"/>
</dbReference>
<keyword evidence="3" id="KW-1185">Reference proteome</keyword>
<protein>
    <submittedName>
        <fullName evidence="2">P-loop containing nucleoside triphosphate hydrolase protein</fullName>
    </submittedName>
</protein>
<feature type="non-terminal residue" evidence="2">
    <location>
        <position position="343"/>
    </location>
</feature>
<comment type="caution">
    <text evidence="2">The sequence shown here is derived from an EMBL/GenBank/DDBJ whole genome shotgun (WGS) entry which is preliminary data.</text>
</comment>
<gene>
    <name evidence="2" type="ORF">FB45DRAFT_681615</name>
</gene>
<dbReference type="PRINTS" id="PR00364">
    <property type="entry name" value="DISEASERSIST"/>
</dbReference>
<dbReference type="AlphaFoldDB" id="A0AAD7BIB2"/>
<evidence type="ECO:0000313" key="3">
    <source>
        <dbReference type="Proteomes" id="UP001221142"/>
    </source>
</evidence>
<dbReference type="Pfam" id="PF20703">
    <property type="entry name" value="nSTAND1"/>
    <property type="match status" value="1"/>
</dbReference>
<name>A0AAD7BIB2_9AGAR</name>
<reference evidence="2" key="1">
    <citation type="submission" date="2023-03" db="EMBL/GenBank/DDBJ databases">
        <title>Massive genome expansion in bonnet fungi (Mycena s.s.) driven by repeated elements and novel gene families across ecological guilds.</title>
        <authorList>
            <consortium name="Lawrence Berkeley National Laboratory"/>
            <person name="Harder C.B."/>
            <person name="Miyauchi S."/>
            <person name="Viragh M."/>
            <person name="Kuo A."/>
            <person name="Thoen E."/>
            <person name="Andreopoulos B."/>
            <person name="Lu D."/>
            <person name="Skrede I."/>
            <person name="Drula E."/>
            <person name="Henrissat B."/>
            <person name="Morin E."/>
            <person name="Kohler A."/>
            <person name="Barry K."/>
            <person name="LaButti K."/>
            <person name="Morin E."/>
            <person name="Salamov A."/>
            <person name="Lipzen A."/>
            <person name="Mereny Z."/>
            <person name="Hegedus B."/>
            <person name="Baldrian P."/>
            <person name="Stursova M."/>
            <person name="Weitz H."/>
            <person name="Taylor A."/>
            <person name="Grigoriev I.V."/>
            <person name="Nagy L.G."/>
            <person name="Martin F."/>
            <person name="Kauserud H."/>
        </authorList>
    </citation>
    <scope>NUCLEOTIDE SEQUENCE</scope>
    <source>
        <strain evidence="2">9284</strain>
    </source>
</reference>
<accession>A0AAD7BIB2</accession>
<dbReference type="EMBL" id="JARKIF010000015">
    <property type="protein sequence ID" value="KAJ7622069.1"/>
    <property type="molecule type" value="Genomic_DNA"/>
</dbReference>
<dbReference type="Gene3D" id="3.40.50.300">
    <property type="entry name" value="P-loop containing nucleotide triphosphate hydrolases"/>
    <property type="match status" value="1"/>
</dbReference>
<dbReference type="CDD" id="cd00009">
    <property type="entry name" value="AAA"/>
    <property type="match status" value="1"/>
</dbReference>
<organism evidence="2 3">
    <name type="scientific">Roridomyces roridus</name>
    <dbReference type="NCBI Taxonomy" id="1738132"/>
    <lineage>
        <taxon>Eukaryota</taxon>
        <taxon>Fungi</taxon>
        <taxon>Dikarya</taxon>
        <taxon>Basidiomycota</taxon>
        <taxon>Agaricomycotina</taxon>
        <taxon>Agaricomycetes</taxon>
        <taxon>Agaricomycetidae</taxon>
        <taxon>Agaricales</taxon>
        <taxon>Marasmiineae</taxon>
        <taxon>Mycenaceae</taxon>
        <taxon>Roridomyces</taxon>
    </lineage>
</organism>
<dbReference type="InterPro" id="IPR049052">
    <property type="entry name" value="nSTAND1"/>
</dbReference>
<dbReference type="PANTHER" id="PTHR47691">
    <property type="entry name" value="REGULATOR-RELATED"/>
    <property type="match status" value="1"/>
</dbReference>
<keyword evidence="2" id="KW-0378">Hydrolase</keyword>
<evidence type="ECO:0000259" key="1">
    <source>
        <dbReference type="Pfam" id="PF20703"/>
    </source>
</evidence>
<feature type="domain" description="Novel STAND NTPase 1" evidence="1">
    <location>
        <begin position="5"/>
        <end position="145"/>
    </location>
</feature>
<dbReference type="SUPFAM" id="SSF52540">
    <property type="entry name" value="P-loop containing nucleoside triphosphate hydrolases"/>
    <property type="match status" value="1"/>
</dbReference>
<proteinExistence type="predicted"/>
<dbReference type="PANTHER" id="PTHR47691:SF3">
    <property type="entry name" value="HTH-TYPE TRANSCRIPTIONAL REGULATOR RV0890C-RELATED"/>
    <property type="match status" value="1"/>
</dbReference>
<dbReference type="GO" id="GO:0016787">
    <property type="term" value="F:hydrolase activity"/>
    <property type="evidence" value="ECO:0007669"/>
    <property type="project" value="UniProtKB-KW"/>
</dbReference>
<dbReference type="Proteomes" id="UP001221142">
    <property type="component" value="Unassembled WGS sequence"/>
</dbReference>
<feature type="non-terminal residue" evidence="2">
    <location>
        <position position="1"/>
    </location>
</feature>
<sequence>LPAKPQIFRGRTAEVQDLLDSLRQGSSHVAILGPGGMGKTSLAKAVLHHPDVVARYAARRVFVSCESATTSIEIAALVASHFSLKPGRNLTKAVVKRLAEESSPGLLILDNLETAWEPATSRNDVEEMLSLLGDIPDLSLIITMRGTERPAKLRWSRPFLPPLQPLSATAAQEMFADIADDNHDASDVQKLLALTDNLPLAIDLIAHLVDTDTGTCASVLTRWESEKTTFLSQGYDKRSNLDISISTSLSSPRILSHPAAKDLLRLLSILPNGLAEDDLLQCNFPIPDILTCKTILLRTSLAFVDHTDGKRLNCLVPIREYMQRFDPVSPRLMKPLRQHFHSL</sequence>